<evidence type="ECO:0000256" key="1">
    <source>
        <dbReference type="ARBA" id="ARBA00044755"/>
    </source>
</evidence>
<proteinExistence type="inferred from homology"/>
<dbReference type="PANTHER" id="PTHR35024">
    <property type="entry name" value="HYPOTHETICAL CYTOSOLIC PROTEIN"/>
    <property type="match status" value="1"/>
</dbReference>
<protein>
    <recommendedName>
        <fullName evidence="5">Polymer-forming cytoskeletal protein</fullName>
    </recommendedName>
</protein>
<feature type="compositionally biased region" description="Basic and acidic residues" evidence="2">
    <location>
        <begin position="125"/>
        <end position="135"/>
    </location>
</feature>
<gene>
    <name evidence="3" type="ORF">GT003_28485</name>
</gene>
<name>A0A7X4YUS7_9BACL</name>
<dbReference type="AlphaFoldDB" id="A0A7X4YUS7"/>
<evidence type="ECO:0008006" key="5">
    <source>
        <dbReference type="Google" id="ProtNLM"/>
    </source>
</evidence>
<dbReference type="InterPro" id="IPR007607">
    <property type="entry name" value="BacA/B"/>
</dbReference>
<keyword evidence="4" id="KW-1185">Reference proteome</keyword>
<dbReference type="RefSeq" id="WP_161704408.1">
    <property type="nucleotide sequence ID" value="NZ_JAAAMU010000024.1"/>
</dbReference>
<dbReference type="Proteomes" id="UP000558113">
    <property type="component" value="Unassembled WGS sequence"/>
</dbReference>
<accession>A0A7X4YUS7</accession>
<evidence type="ECO:0000313" key="4">
    <source>
        <dbReference type="Proteomes" id="UP000558113"/>
    </source>
</evidence>
<comment type="caution">
    <text evidence="3">The sequence shown here is derived from an EMBL/GenBank/DDBJ whole genome shotgun (WGS) entry which is preliminary data.</text>
</comment>
<evidence type="ECO:0000256" key="2">
    <source>
        <dbReference type="SAM" id="MobiDB-lite"/>
    </source>
</evidence>
<evidence type="ECO:0000313" key="3">
    <source>
        <dbReference type="EMBL" id="NBC72938.1"/>
    </source>
</evidence>
<dbReference type="OrthoDB" id="9789407at2"/>
<reference evidence="3 4" key="1">
    <citation type="submission" date="2020-01" db="EMBL/GenBank/DDBJ databases">
        <title>Paenibacillus soybeanensis sp. nov. isolated from the nodules of soybean (Glycine max(L.) Merr).</title>
        <authorList>
            <person name="Wang H."/>
        </authorList>
    </citation>
    <scope>NUCLEOTIDE SEQUENCE [LARGE SCALE GENOMIC DNA]</scope>
    <source>
        <strain evidence="3 4">DSM 23054</strain>
    </source>
</reference>
<feature type="compositionally biased region" description="Low complexity" evidence="2">
    <location>
        <begin position="176"/>
        <end position="205"/>
    </location>
</feature>
<dbReference type="PANTHER" id="PTHR35024:SF4">
    <property type="entry name" value="POLYMER-FORMING CYTOSKELETAL PROTEIN"/>
    <property type="match status" value="1"/>
</dbReference>
<feature type="region of interest" description="Disordered" evidence="2">
    <location>
        <begin position="399"/>
        <end position="429"/>
    </location>
</feature>
<organism evidence="3 4">
    <name type="scientific">Paenibacillus sacheonensis</name>
    <dbReference type="NCBI Taxonomy" id="742054"/>
    <lineage>
        <taxon>Bacteria</taxon>
        <taxon>Bacillati</taxon>
        <taxon>Bacillota</taxon>
        <taxon>Bacilli</taxon>
        <taxon>Bacillales</taxon>
        <taxon>Paenibacillaceae</taxon>
        <taxon>Paenibacillus</taxon>
    </lineage>
</organism>
<feature type="region of interest" description="Disordered" evidence="2">
    <location>
        <begin position="110"/>
        <end position="205"/>
    </location>
</feature>
<dbReference type="Pfam" id="PF04519">
    <property type="entry name" value="Bactofilin"/>
    <property type="match status" value="1"/>
</dbReference>
<comment type="similarity">
    <text evidence="1">Belongs to the bactofilin family.</text>
</comment>
<feature type="compositionally biased region" description="Basic and acidic residues" evidence="2">
    <location>
        <begin position="143"/>
        <end position="157"/>
    </location>
</feature>
<dbReference type="EMBL" id="JAAAMU010000024">
    <property type="protein sequence ID" value="NBC72938.1"/>
    <property type="molecule type" value="Genomic_DNA"/>
</dbReference>
<sequence length="429" mass="43245">MFKFWKRDKISTLLTDTFIGEGTIVEGAIRSAGSVRLEGQLRGDVFSEGDVVLGESAFAISNITARNVFLAGQVTGNVRISGKLTIAATGKLYGDLDAATIAIEEGGVFQGNSAMDTGEPVVSPVERRGGRDRRAAGGSGYDGEERRSGYDRRDKDGQSALRLSRLASDRVRSSLAAAETAAGPEDAPATTPDTTPAAPAAPAADPLRESGRAFMQSMHGGGRQAGAAAEGISEDERAALGMPGHTVIAAASLISASKAGPIGDTVAAEGSSEELPADTAGDQAAKAAAAADGLAELLDDVTAAADASVDAALAADSLFGGESDNAAAPAPATMDAMLATEAPSEELFVHAGRAPVGVESDTALEASDSSPSTIFASPIDPNGSVADAISMELETVDAGVQSGSPTASGAGPDNASRREEEAAALLRNW</sequence>